<dbReference type="PANTHER" id="PTHR42930">
    <property type="entry name" value="PHOSPHATE-SPECIFIC TRANSPORT SYSTEM ACCESSORY PROTEIN PHOU"/>
    <property type="match status" value="1"/>
</dbReference>
<dbReference type="GO" id="GO:0005737">
    <property type="term" value="C:cytoplasm"/>
    <property type="evidence" value="ECO:0007669"/>
    <property type="project" value="UniProtKB-SubCell"/>
</dbReference>
<dbReference type="Proteomes" id="UP000182977">
    <property type="component" value="Chromosome I"/>
</dbReference>
<feature type="domain" description="PhoU" evidence="8">
    <location>
        <begin position="22"/>
        <end position="107"/>
    </location>
</feature>
<reference evidence="10" key="1">
    <citation type="submission" date="2016-10" db="EMBL/GenBank/DDBJ databases">
        <authorList>
            <person name="Varghese N."/>
            <person name="Submissions S."/>
        </authorList>
    </citation>
    <scope>NUCLEOTIDE SEQUENCE [LARGE SCALE GENOMIC DNA]</scope>
    <source>
        <strain evidence="10">DSM 45079</strain>
    </source>
</reference>
<dbReference type="GO" id="GO:0045936">
    <property type="term" value="P:negative regulation of phosphate metabolic process"/>
    <property type="evidence" value="ECO:0007669"/>
    <property type="project" value="InterPro"/>
</dbReference>
<keyword evidence="4 7" id="KW-0813">Transport</keyword>
<evidence type="ECO:0000256" key="1">
    <source>
        <dbReference type="ARBA" id="ARBA00004496"/>
    </source>
</evidence>
<dbReference type="Pfam" id="PF01895">
    <property type="entry name" value="PhoU"/>
    <property type="match status" value="2"/>
</dbReference>
<comment type="subunit">
    <text evidence="3 7">Homodimer.</text>
</comment>
<dbReference type="STRING" id="419479.SAMN04488563_1693"/>
<dbReference type="InterPro" id="IPR026022">
    <property type="entry name" value="PhoU_dom"/>
</dbReference>
<dbReference type="NCBIfam" id="TIGR02135">
    <property type="entry name" value="phoU_full"/>
    <property type="match status" value="1"/>
</dbReference>
<dbReference type="InterPro" id="IPR028366">
    <property type="entry name" value="PhoU"/>
</dbReference>
<dbReference type="InterPro" id="IPR038078">
    <property type="entry name" value="PhoU-like_sf"/>
</dbReference>
<dbReference type="RefSeq" id="WP_231948779.1">
    <property type="nucleotide sequence ID" value="NZ_LBMC01000040.1"/>
</dbReference>
<dbReference type="FunFam" id="1.20.58.220:FF:000004">
    <property type="entry name" value="Phosphate-specific transport system accessory protein PhoU"/>
    <property type="match status" value="1"/>
</dbReference>
<organism evidence="9 10">
    <name type="scientific">Jiangella alkaliphila</name>
    <dbReference type="NCBI Taxonomy" id="419479"/>
    <lineage>
        <taxon>Bacteria</taxon>
        <taxon>Bacillati</taxon>
        <taxon>Actinomycetota</taxon>
        <taxon>Actinomycetes</taxon>
        <taxon>Jiangellales</taxon>
        <taxon>Jiangellaceae</taxon>
        <taxon>Jiangella</taxon>
    </lineage>
</organism>
<evidence type="ECO:0000313" key="9">
    <source>
        <dbReference type="EMBL" id="SDU43118.1"/>
    </source>
</evidence>
<dbReference type="EMBL" id="LT629791">
    <property type="protein sequence ID" value="SDU43118.1"/>
    <property type="molecule type" value="Genomic_DNA"/>
</dbReference>
<evidence type="ECO:0000313" key="10">
    <source>
        <dbReference type="Proteomes" id="UP000182977"/>
    </source>
</evidence>
<feature type="domain" description="PhoU" evidence="8">
    <location>
        <begin position="127"/>
        <end position="207"/>
    </location>
</feature>
<comment type="similarity">
    <text evidence="2 7">Belongs to the PhoU family.</text>
</comment>
<evidence type="ECO:0000256" key="7">
    <source>
        <dbReference type="PIRNR" id="PIRNR003107"/>
    </source>
</evidence>
<evidence type="ECO:0000256" key="3">
    <source>
        <dbReference type="ARBA" id="ARBA00011738"/>
    </source>
</evidence>
<dbReference type="GO" id="GO:0030643">
    <property type="term" value="P:intracellular phosphate ion homeostasis"/>
    <property type="evidence" value="ECO:0007669"/>
    <property type="project" value="InterPro"/>
</dbReference>
<dbReference type="Gene3D" id="1.20.58.220">
    <property type="entry name" value="Phosphate transport system protein phou homolog 2, domain 2"/>
    <property type="match status" value="1"/>
</dbReference>
<accession>A0A1H2IGZ3</accession>
<dbReference type="AlphaFoldDB" id="A0A1H2IGZ3"/>
<dbReference type="PIRSF" id="PIRSF003107">
    <property type="entry name" value="PhoU"/>
    <property type="match status" value="1"/>
</dbReference>
<protein>
    <recommendedName>
        <fullName evidence="7">Phosphate-specific transport system accessory protein PhoU</fullName>
    </recommendedName>
</protein>
<comment type="function">
    <text evidence="7">Plays a role in the regulation of phosphate uptake.</text>
</comment>
<keyword evidence="6 7" id="KW-0592">Phosphate transport</keyword>
<comment type="subcellular location">
    <subcellularLocation>
        <location evidence="1 7">Cytoplasm</location>
    </subcellularLocation>
</comment>
<keyword evidence="10" id="KW-1185">Reference proteome</keyword>
<dbReference type="SUPFAM" id="SSF109755">
    <property type="entry name" value="PhoU-like"/>
    <property type="match status" value="1"/>
</dbReference>
<sequence>MTKPMREAYHEQLDEVNGRLIGMIRKTGELMGLATKALLEADLDAAEQAMASDSSINRDHLEIDEQVLELMATQGPVASELRIVTSALRTTSDAERMGDLAVHVAKVARMRYPDHAVPEELRETFAAMGKAATEMSAKAVECLRTRDLDAAAELAQDDNEMDHLHRSLFHVLLDDEWDRGVEAAVDIALLGRYYERFADHAVHIATNVRYLVTGEIEWADSTAGH</sequence>
<keyword evidence="5 7" id="KW-0963">Cytoplasm</keyword>
<evidence type="ECO:0000256" key="6">
    <source>
        <dbReference type="ARBA" id="ARBA00022592"/>
    </source>
</evidence>
<evidence type="ECO:0000256" key="4">
    <source>
        <dbReference type="ARBA" id="ARBA00022448"/>
    </source>
</evidence>
<evidence type="ECO:0000256" key="2">
    <source>
        <dbReference type="ARBA" id="ARBA00008107"/>
    </source>
</evidence>
<proteinExistence type="inferred from homology"/>
<dbReference type="PANTHER" id="PTHR42930:SF3">
    <property type="entry name" value="PHOSPHATE-SPECIFIC TRANSPORT SYSTEM ACCESSORY PROTEIN PHOU"/>
    <property type="match status" value="1"/>
</dbReference>
<evidence type="ECO:0000259" key="8">
    <source>
        <dbReference type="Pfam" id="PF01895"/>
    </source>
</evidence>
<evidence type="ECO:0000256" key="5">
    <source>
        <dbReference type="ARBA" id="ARBA00022490"/>
    </source>
</evidence>
<gene>
    <name evidence="9" type="ORF">SAMN04488563_1693</name>
</gene>
<dbReference type="GO" id="GO:0006817">
    <property type="term" value="P:phosphate ion transport"/>
    <property type="evidence" value="ECO:0007669"/>
    <property type="project" value="UniProtKB-KW"/>
</dbReference>
<name>A0A1H2IGZ3_9ACTN</name>